<evidence type="ECO:0000256" key="8">
    <source>
        <dbReference type="ARBA" id="ARBA00049243"/>
    </source>
</evidence>
<dbReference type="RefSeq" id="WP_156220130.1">
    <property type="nucleotide sequence ID" value="NZ_WOFH01000012.1"/>
</dbReference>
<gene>
    <name evidence="11" type="ORF">GNZ18_30955</name>
</gene>
<dbReference type="Pfam" id="PF00107">
    <property type="entry name" value="ADH_zinc_N"/>
    <property type="match status" value="1"/>
</dbReference>
<dbReference type="SUPFAM" id="SSF50129">
    <property type="entry name" value="GroES-like"/>
    <property type="match status" value="1"/>
</dbReference>
<dbReference type="GO" id="GO:0008270">
    <property type="term" value="F:zinc ion binding"/>
    <property type="evidence" value="ECO:0007669"/>
    <property type="project" value="InterPro"/>
</dbReference>
<dbReference type="EMBL" id="WOFH01000012">
    <property type="protein sequence ID" value="MUN40992.1"/>
    <property type="molecule type" value="Genomic_DNA"/>
</dbReference>
<dbReference type="Gene3D" id="3.90.180.10">
    <property type="entry name" value="Medium-chain alcohol dehydrogenases, catalytic domain"/>
    <property type="match status" value="1"/>
</dbReference>
<evidence type="ECO:0000256" key="5">
    <source>
        <dbReference type="ARBA" id="ARBA00022833"/>
    </source>
</evidence>
<sequence>MKAAVIPEVNAAWRIQDVPTPEPGPGEVLVRVHASGICFNDVLATRGIIPFPPFSPAIAGHEAVGEVVQAGAGVVSHDAGDRVGIPWIQGTCGRCAYCVQNRPLSGHAAFACPAPRMTGITVPGGHAEYVVAPAASAVMLPDGLDYELAAPVLCAGYTAWGALSKAAPKPYERVAVLGIGGLGHLALQFAAAAGHETIAVTRSPDKHAVVRELGADLIVAGGEQLEAAGGADVIVVTAPSSTAASEAMRGLRPGGRIVMAGIDGLAPFTIAPDMARPFFALGQQVLGATHEGPDVLREALSIVASGRVTPRVEVYDNARVADAFDRVAKGEVRFRAVVTY</sequence>
<protein>
    <recommendedName>
        <fullName evidence="3">alcohol dehydrogenase</fullName>
        <ecNumber evidence="3">1.1.1.1</ecNumber>
    </recommendedName>
</protein>
<evidence type="ECO:0000256" key="2">
    <source>
        <dbReference type="ARBA" id="ARBA00008072"/>
    </source>
</evidence>
<dbReference type="InterPro" id="IPR002328">
    <property type="entry name" value="ADH_Zn_CS"/>
</dbReference>
<keyword evidence="12" id="KW-1185">Reference proteome</keyword>
<evidence type="ECO:0000256" key="6">
    <source>
        <dbReference type="ARBA" id="ARBA00023002"/>
    </source>
</evidence>
<dbReference type="Proteomes" id="UP000432015">
    <property type="component" value="Unassembled WGS sequence"/>
</dbReference>
<evidence type="ECO:0000313" key="11">
    <source>
        <dbReference type="EMBL" id="MUN40992.1"/>
    </source>
</evidence>
<dbReference type="AlphaFoldDB" id="A0A7K1L993"/>
<evidence type="ECO:0000313" key="12">
    <source>
        <dbReference type="Proteomes" id="UP000432015"/>
    </source>
</evidence>
<evidence type="ECO:0000259" key="10">
    <source>
        <dbReference type="SMART" id="SM00829"/>
    </source>
</evidence>
<accession>A0A7K1L993</accession>
<keyword evidence="4 9" id="KW-0479">Metal-binding</keyword>
<comment type="similarity">
    <text evidence="2 9">Belongs to the zinc-containing alcohol dehydrogenase family.</text>
</comment>
<evidence type="ECO:0000256" key="7">
    <source>
        <dbReference type="ARBA" id="ARBA00049164"/>
    </source>
</evidence>
<dbReference type="InterPro" id="IPR013154">
    <property type="entry name" value="ADH-like_N"/>
</dbReference>
<dbReference type="GO" id="GO:0005737">
    <property type="term" value="C:cytoplasm"/>
    <property type="evidence" value="ECO:0007669"/>
    <property type="project" value="TreeGrafter"/>
</dbReference>
<keyword evidence="6" id="KW-0560">Oxidoreductase</keyword>
<comment type="catalytic activity">
    <reaction evidence="8">
        <text>a primary alcohol + NAD(+) = an aldehyde + NADH + H(+)</text>
        <dbReference type="Rhea" id="RHEA:10736"/>
        <dbReference type="ChEBI" id="CHEBI:15378"/>
        <dbReference type="ChEBI" id="CHEBI:15734"/>
        <dbReference type="ChEBI" id="CHEBI:17478"/>
        <dbReference type="ChEBI" id="CHEBI:57540"/>
        <dbReference type="ChEBI" id="CHEBI:57945"/>
        <dbReference type="EC" id="1.1.1.1"/>
    </reaction>
</comment>
<dbReference type="PROSITE" id="PS00059">
    <property type="entry name" value="ADH_ZINC"/>
    <property type="match status" value="1"/>
</dbReference>
<feature type="domain" description="Enoyl reductase (ER)" evidence="10">
    <location>
        <begin position="8"/>
        <end position="338"/>
    </location>
</feature>
<dbReference type="GO" id="GO:0004022">
    <property type="term" value="F:alcohol dehydrogenase (NAD+) activity"/>
    <property type="evidence" value="ECO:0007669"/>
    <property type="project" value="UniProtKB-EC"/>
</dbReference>
<comment type="cofactor">
    <cofactor evidence="1 9">
        <name>Zn(2+)</name>
        <dbReference type="ChEBI" id="CHEBI:29105"/>
    </cofactor>
</comment>
<dbReference type="InterPro" id="IPR036291">
    <property type="entry name" value="NAD(P)-bd_dom_sf"/>
</dbReference>
<dbReference type="InterPro" id="IPR020843">
    <property type="entry name" value="ER"/>
</dbReference>
<organism evidence="11 12">
    <name type="scientific">Actinomadura litoris</name>
    <dbReference type="NCBI Taxonomy" id="2678616"/>
    <lineage>
        <taxon>Bacteria</taxon>
        <taxon>Bacillati</taxon>
        <taxon>Actinomycetota</taxon>
        <taxon>Actinomycetes</taxon>
        <taxon>Streptosporangiales</taxon>
        <taxon>Thermomonosporaceae</taxon>
        <taxon>Actinomadura</taxon>
    </lineage>
</organism>
<proteinExistence type="inferred from homology"/>
<dbReference type="SMART" id="SM00829">
    <property type="entry name" value="PKS_ER"/>
    <property type="match status" value="1"/>
</dbReference>
<comment type="catalytic activity">
    <reaction evidence="7">
        <text>a secondary alcohol + NAD(+) = a ketone + NADH + H(+)</text>
        <dbReference type="Rhea" id="RHEA:10740"/>
        <dbReference type="ChEBI" id="CHEBI:15378"/>
        <dbReference type="ChEBI" id="CHEBI:17087"/>
        <dbReference type="ChEBI" id="CHEBI:35681"/>
        <dbReference type="ChEBI" id="CHEBI:57540"/>
        <dbReference type="ChEBI" id="CHEBI:57945"/>
        <dbReference type="EC" id="1.1.1.1"/>
    </reaction>
</comment>
<dbReference type="InterPro" id="IPR013149">
    <property type="entry name" value="ADH-like_C"/>
</dbReference>
<name>A0A7K1L993_9ACTN</name>
<evidence type="ECO:0000256" key="3">
    <source>
        <dbReference type="ARBA" id="ARBA00013190"/>
    </source>
</evidence>
<dbReference type="EC" id="1.1.1.1" evidence="3"/>
<keyword evidence="5 9" id="KW-0862">Zinc</keyword>
<evidence type="ECO:0000256" key="1">
    <source>
        <dbReference type="ARBA" id="ARBA00001947"/>
    </source>
</evidence>
<evidence type="ECO:0000256" key="4">
    <source>
        <dbReference type="ARBA" id="ARBA00022723"/>
    </source>
</evidence>
<dbReference type="PANTHER" id="PTHR42940">
    <property type="entry name" value="ALCOHOL DEHYDROGENASE 1-RELATED"/>
    <property type="match status" value="1"/>
</dbReference>
<dbReference type="SUPFAM" id="SSF51735">
    <property type="entry name" value="NAD(P)-binding Rossmann-fold domains"/>
    <property type="match status" value="1"/>
</dbReference>
<dbReference type="Pfam" id="PF08240">
    <property type="entry name" value="ADH_N"/>
    <property type="match status" value="1"/>
</dbReference>
<dbReference type="PANTHER" id="PTHR42940:SF8">
    <property type="entry name" value="VACUOLAR PROTEIN SORTING-ASSOCIATED PROTEIN 11"/>
    <property type="match status" value="1"/>
</dbReference>
<comment type="caution">
    <text evidence="11">The sequence shown here is derived from an EMBL/GenBank/DDBJ whole genome shotgun (WGS) entry which is preliminary data.</text>
</comment>
<evidence type="ECO:0000256" key="9">
    <source>
        <dbReference type="RuleBase" id="RU361277"/>
    </source>
</evidence>
<dbReference type="Gene3D" id="3.40.50.720">
    <property type="entry name" value="NAD(P)-binding Rossmann-like Domain"/>
    <property type="match status" value="1"/>
</dbReference>
<reference evidence="11 12" key="1">
    <citation type="submission" date="2019-11" db="EMBL/GenBank/DDBJ databases">
        <authorList>
            <person name="Cao P."/>
        </authorList>
    </citation>
    <scope>NUCLEOTIDE SEQUENCE [LARGE SCALE GENOMIC DNA]</scope>
    <source>
        <strain evidence="11 12">NEAU-AAG5</strain>
    </source>
</reference>
<dbReference type="InterPro" id="IPR011032">
    <property type="entry name" value="GroES-like_sf"/>
</dbReference>